<keyword evidence="3" id="KW-1185">Reference proteome</keyword>
<evidence type="ECO:0008006" key="4">
    <source>
        <dbReference type="Google" id="ProtNLM"/>
    </source>
</evidence>
<evidence type="ECO:0000313" key="3">
    <source>
        <dbReference type="Proteomes" id="UP001274896"/>
    </source>
</evidence>
<dbReference type="EMBL" id="JAUCMX010000004">
    <property type="protein sequence ID" value="KAK3548269.1"/>
    <property type="molecule type" value="Genomic_DNA"/>
</dbReference>
<evidence type="ECO:0000256" key="1">
    <source>
        <dbReference type="SAM" id="MobiDB-lite"/>
    </source>
</evidence>
<dbReference type="AlphaFoldDB" id="A0AAE0VA19"/>
<dbReference type="Proteomes" id="UP001274896">
    <property type="component" value="Unassembled WGS sequence"/>
</dbReference>
<evidence type="ECO:0000313" key="2">
    <source>
        <dbReference type="EMBL" id="KAK3548269.1"/>
    </source>
</evidence>
<name>A0AAE0VA19_9TELE</name>
<sequence length="226" mass="25791">MFASEATCGTHTDLNTYTSVLDYINTTIVSVTKEKQITMYPNQKPWMNKETVYGSDSIIKFADDTTLIGLISDNDETAYRAELQHLVTWCADNNLLLNTSKTKELIVDFRREKGRTHDPIHRNACRAESFKFLRTHISEDLSWTTNQKPWMTAEVRALLKSRDSAFRAGDKEALRTARAKTVLSHQRGEAHARSENPRPLSRQRRLLAHVAGHLGNHTLQDHTICL</sequence>
<protein>
    <recommendedName>
        <fullName evidence="4">Reverse transcriptase domain-containing protein</fullName>
    </recommendedName>
</protein>
<feature type="region of interest" description="Disordered" evidence="1">
    <location>
        <begin position="181"/>
        <end position="201"/>
    </location>
</feature>
<proteinExistence type="predicted"/>
<feature type="compositionally biased region" description="Basic and acidic residues" evidence="1">
    <location>
        <begin position="186"/>
        <end position="196"/>
    </location>
</feature>
<comment type="caution">
    <text evidence="2">The sequence shown here is derived from an EMBL/GenBank/DDBJ whole genome shotgun (WGS) entry which is preliminary data.</text>
</comment>
<organism evidence="2 3">
    <name type="scientific">Hemibagrus guttatus</name>
    <dbReference type="NCBI Taxonomy" id="175788"/>
    <lineage>
        <taxon>Eukaryota</taxon>
        <taxon>Metazoa</taxon>
        <taxon>Chordata</taxon>
        <taxon>Craniata</taxon>
        <taxon>Vertebrata</taxon>
        <taxon>Euteleostomi</taxon>
        <taxon>Actinopterygii</taxon>
        <taxon>Neopterygii</taxon>
        <taxon>Teleostei</taxon>
        <taxon>Ostariophysi</taxon>
        <taxon>Siluriformes</taxon>
        <taxon>Bagridae</taxon>
        <taxon>Hemibagrus</taxon>
    </lineage>
</organism>
<reference evidence="2" key="1">
    <citation type="submission" date="2023-06" db="EMBL/GenBank/DDBJ databases">
        <title>Male Hemibagrus guttatus genome.</title>
        <authorList>
            <person name="Bian C."/>
        </authorList>
    </citation>
    <scope>NUCLEOTIDE SEQUENCE</scope>
    <source>
        <strain evidence="2">Male_cb2023</strain>
        <tissue evidence="2">Muscle</tissue>
    </source>
</reference>
<accession>A0AAE0VA19</accession>
<gene>
    <name evidence="2" type="ORF">QTP70_007338</name>
</gene>